<comment type="similarity">
    <text evidence="6">Belongs to the peptidase M48 family.</text>
</comment>
<dbReference type="GO" id="GO:0016020">
    <property type="term" value="C:membrane"/>
    <property type="evidence" value="ECO:0007669"/>
    <property type="project" value="TreeGrafter"/>
</dbReference>
<evidence type="ECO:0000259" key="9">
    <source>
        <dbReference type="Pfam" id="PF01435"/>
    </source>
</evidence>
<dbReference type="PANTHER" id="PTHR22726">
    <property type="entry name" value="METALLOENDOPEPTIDASE OMA1"/>
    <property type="match status" value="1"/>
</dbReference>
<accession>A0A1F7RYK6</accession>
<dbReference type="Gene3D" id="3.30.2010.10">
    <property type="entry name" value="Metalloproteases ('zincins'), catalytic domain"/>
    <property type="match status" value="1"/>
</dbReference>
<dbReference type="GO" id="GO:0046872">
    <property type="term" value="F:metal ion binding"/>
    <property type="evidence" value="ECO:0007669"/>
    <property type="project" value="UniProtKB-KW"/>
</dbReference>
<evidence type="ECO:0000256" key="3">
    <source>
        <dbReference type="ARBA" id="ARBA00022801"/>
    </source>
</evidence>
<evidence type="ECO:0000256" key="8">
    <source>
        <dbReference type="SAM" id="Phobius"/>
    </source>
</evidence>
<keyword evidence="8" id="KW-1133">Transmembrane helix</keyword>
<evidence type="ECO:0000256" key="2">
    <source>
        <dbReference type="ARBA" id="ARBA00022723"/>
    </source>
</evidence>
<comment type="cofactor">
    <cofactor evidence="6">
        <name>Zn(2+)</name>
        <dbReference type="ChEBI" id="CHEBI:29105"/>
    </cofactor>
    <text evidence="6">Binds 1 zinc ion per subunit.</text>
</comment>
<dbReference type="PROSITE" id="PS51257">
    <property type="entry name" value="PROKAR_LIPOPROTEIN"/>
    <property type="match status" value="1"/>
</dbReference>
<evidence type="ECO:0000256" key="5">
    <source>
        <dbReference type="ARBA" id="ARBA00023049"/>
    </source>
</evidence>
<organism evidence="10 11">
    <name type="scientific">Candidatus Schekmanbacteria bacterium RBG_16_38_11</name>
    <dbReference type="NCBI Taxonomy" id="1817880"/>
    <lineage>
        <taxon>Bacteria</taxon>
        <taxon>Candidatus Schekmaniibacteriota</taxon>
    </lineage>
</organism>
<dbReference type="PANTHER" id="PTHR22726:SF1">
    <property type="entry name" value="METALLOENDOPEPTIDASE OMA1, MITOCHONDRIAL"/>
    <property type="match status" value="1"/>
</dbReference>
<gene>
    <name evidence="10" type="ORF">A2149_01335</name>
</gene>
<dbReference type="Pfam" id="PF01435">
    <property type="entry name" value="Peptidase_M48"/>
    <property type="match status" value="1"/>
</dbReference>
<keyword evidence="8" id="KW-0812">Transmembrane</keyword>
<dbReference type="GO" id="GO:0051603">
    <property type="term" value="P:proteolysis involved in protein catabolic process"/>
    <property type="evidence" value="ECO:0007669"/>
    <property type="project" value="TreeGrafter"/>
</dbReference>
<feature type="compositionally biased region" description="Polar residues" evidence="7">
    <location>
        <begin position="46"/>
        <end position="56"/>
    </location>
</feature>
<feature type="domain" description="Peptidase M48" evidence="9">
    <location>
        <begin position="63"/>
        <end position="240"/>
    </location>
</feature>
<reference evidence="10 11" key="1">
    <citation type="journal article" date="2016" name="Nat. Commun.">
        <title>Thousands of microbial genomes shed light on interconnected biogeochemical processes in an aquifer system.</title>
        <authorList>
            <person name="Anantharaman K."/>
            <person name="Brown C.T."/>
            <person name="Hug L.A."/>
            <person name="Sharon I."/>
            <person name="Castelle C.J."/>
            <person name="Probst A.J."/>
            <person name="Thomas B.C."/>
            <person name="Singh A."/>
            <person name="Wilkins M.J."/>
            <person name="Karaoz U."/>
            <person name="Brodie E.L."/>
            <person name="Williams K.H."/>
            <person name="Hubbard S.S."/>
            <person name="Banfield J.F."/>
        </authorList>
    </citation>
    <scope>NUCLEOTIDE SEQUENCE [LARGE SCALE GENOMIC DNA]</scope>
</reference>
<evidence type="ECO:0000256" key="4">
    <source>
        <dbReference type="ARBA" id="ARBA00022833"/>
    </source>
</evidence>
<dbReference type="GO" id="GO:0004222">
    <property type="term" value="F:metalloendopeptidase activity"/>
    <property type="evidence" value="ECO:0007669"/>
    <property type="project" value="InterPro"/>
</dbReference>
<feature type="region of interest" description="Disordered" evidence="7">
    <location>
        <begin position="42"/>
        <end position="63"/>
    </location>
</feature>
<evidence type="ECO:0000313" key="10">
    <source>
        <dbReference type="EMBL" id="OGL46148.1"/>
    </source>
</evidence>
<evidence type="ECO:0000256" key="7">
    <source>
        <dbReference type="SAM" id="MobiDB-lite"/>
    </source>
</evidence>
<keyword evidence="1 6" id="KW-0645">Protease</keyword>
<dbReference type="Proteomes" id="UP000178435">
    <property type="component" value="Unassembled WGS sequence"/>
</dbReference>
<feature type="transmembrane region" description="Helical" evidence="8">
    <location>
        <begin position="21"/>
        <end position="39"/>
    </location>
</feature>
<sequence length="242" mass="26156">MKHHEHISSRPAAQGYWFMQAVTMVVLISLLAGCSIGVLQGPPRQGTPTDSKQPAPSTRHLDPRQAARLQSVMTPLIKHMSNPLPLNQVSISILDDPQINAANAGGGKFLVTTGLLESANDDQLRGVMAHEIAHADLGHVAKAQLVGTGLNIGIIVLDKILPGSSKITPLVADLGVMRPFSRKEEYEADAHGVDILNRSGYNGKQIEINTLTWLLKTEGPSGGFLETHPNTEDRIQRIRNLP</sequence>
<dbReference type="AlphaFoldDB" id="A0A1F7RYK6"/>
<name>A0A1F7RYK6_9BACT</name>
<protein>
    <recommendedName>
        <fullName evidence="9">Peptidase M48 domain-containing protein</fullName>
    </recommendedName>
</protein>
<dbReference type="InterPro" id="IPR051156">
    <property type="entry name" value="Mito/Outer_Membr_Metalloprot"/>
</dbReference>
<evidence type="ECO:0000256" key="6">
    <source>
        <dbReference type="RuleBase" id="RU003983"/>
    </source>
</evidence>
<evidence type="ECO:0000256" key="1">
    <source>
        <dbReference type="ARBA" id="ARBA00022670"/>
    </source>
</evidence>
<dbReference type="CDD" id="cd07324">
    <property type="entry name" value="M48C_Oma1-like"/>
    <property type="match status" value="1"/>
</dbReference>
<evidence type="ECO:0000313" key="11">
    <source>
        <dbReference type="Proteomes" id="UP000178435"/>
    </source>
</evidence>
<keyword evidence="2" id="KW-0479">Metal-binding</keyword>
<keyword evidence="3 6" id="KW-0378">Hydrolase</keyword>
<proteinExistence type="inferred from homology"/>
<comment type="caution">
    <text evidence="10">The sequence shown here is derived from an EMBL/GenBank/DDBJ whole genome shotgun (WGS) entry which is preliminary data.</text>
</comment>
<keyword evidence="5 6" id="KW-0482">Metalloprotease</keyword>
<keyword evidence="8" id="KW-0472">Membrane</keyword>
<dbReference type="EMBL" id="MGDF01000060">
    <property type="protein sequence ID" value="OGL46148.1"/>
    <property type="molecule type" value="Genomic_DNA"/>
</dbReference>
<keyword evidence="4 6" id="KW-0862">Zinc</keyword>
<dbReference type="InterPro" id="IPR001915">
    <property type="entry name" value="Peptidase_M48"/>
</dbReference>